<accession>A0A814QB05</accession>
<evidence type="ECO:0000313" key="2">
    <source>
        <dbReference type="EMBL" id="CAF1117495.1"/>
    </source>
</evidence>
<organism evidence="2 5">
    <name type="scientific">Didymodactylos carnosus</name>
    <dbReference type="NCBI Taxonomy" id="1234261"/>
    <lineage>
        <taxon>Eukaryota</taxon>
        <taxon>Metazoa</taxon>
        <taxon>Spiralia</taxon>
        <taxon>Gnathifera</taxon>
        <taxon>Rotifera</taxon>
        <taxon>Eurotatoria</taxon>
        <taxon>Bdelloidea</taxon>
        <taxon>Philodinida</taxon>
        <taxon>Philodinidae</taxon>
        <taxon>Didymodactylos</taxon>
    </lineage>
</organism>
<dbReference type="EMBL" id="CAJNOK010004861">
    <property type="protein sequence ID" value="CAF0952042.1"/>
    <property type="molecule type" value="Genomic_DNA"/>
</dbReference>
<dbReference type="EMBL" id="CAJOBC010005949">
    <property type="protein sequence ID" value="CAF3881285.1"/>
    <property type="molecule type" value="Genomic_DNA"/>
</dbReference>
<evidence type="ECO:0000313" key="5">
    <source>
        <dbReference type="Proteomes" id="UP000663829"/>
    </source>
</evidence>
<dbReference type="Proteomes" id="UP000682733">
    <property type="component" value="Unassembled WGS sequence"/>
</dbReference>
<evidence type="ECO:0000313" key="3">
    <source>
        <dbReference type="EMBL" id="CAF3726073.1"/>
    </source>
</evidence>
<dbReference type="Proteomes" id="UP000681722">
    <property type="component" value="Unassembled WGS sequence"/>
</dbReference>
<reference evidence="2" key="1">
    <citation type="submission" date="2021-02" db="EMBL/GenBank/DDBJ databases">
        <authorList>
            <person name="Nowell W R."/>
        </authorList>
    </citation>
    <scope>NUCLEOTIDE SEQUENCE</scope>
</reference>
<dbReference type="EMBL" id="CAJOBA010004866">
    <property type="protein sequence ID" value="CAF3726073.1"/>
    <property type="molecule type" value="Genomic_DNA"/>
</dbReference>
<name>A0A814QB05_9BILA</name>
<dbReference type="Proteomes" id="UP000677228">
    <property type="component" value="Unassembled WGS sequence"/>
</dbReference>
<evidence type="ECO:0000313" key="1">
    <source>
        <dbReference type="EMBL" id="CAF0952042.1"/>
    </source>
</evidence>
<gene>
    <name evidence="2" type="ORF">GPM918_LOCUS19528</name>
    <name evidence="1" type="ORF">OVA965_LOCUS12207</name>
    <name evidence="4" type="ORF">SRO942_LOCUS19524</name>
    <name evidence="3" type="ORF">TMI583_LOCUS12211</name>
</gene>
<keyword evidence="5" id="KW-1185">Reference proteome</keyword>
<proteinExistence type="predicted"/>
<dbReference type="AlphaFoldDB" id="A0A814QB05"/>
<evidence type="ECO:0000313" key="4">
    <source>
        <dbReference type="EMBL" id="CAF3881285.1"/>
    </source>
</evidence>
<comment type="caution">
    <text evidence="2">The sequence shown here is derived from an EMBL/GenBank/DDBJ whole genome shotgun (WGS) entry which is preliminary data.</text>
</comment>
<dbReference type="OrthoDB" id="10068408at2759"/>
<dbReference type="EMBL" id="CAJNOQ010005950">
    <property type="protein sequence ID" value="CAF1117495.1"/>
    <property type="molecule type" value="Genomic_DNA"/>
</dbReference>
<sequence>MLFPPCKVDIDRLPDEFKKEGLKDEEAVAKANKIIDGLKDGGEARLPHLRTLSGAAEPPEKVLDGNGNVIRLIGEDKDGKPVEMEYYKPNKDNPSGHPWTLPEGNYTGKNNCLFNVVAAQVGEDPNELTENTAILMENGIENLANQAQDIK</sequence>
<protein>
    <submittedName>
        <fullName evidence="2">Uncharacterized protein</fullName>
    </submittedName>
</protein>
<dbReference type="Proteomes" id="UP000663829">
    <property type="component" value="Unassembled WGS sequence"/>
</dbReference>